<dbReference type="AlphaFoldDB" id="A0A9P1IQT5"/>
<dbReference type="EMBL" id="CANHGI010000004">
    <property type="protein sequence ID" value="CAI5449507.1"/>
    <property type="molecule type" value="Genomic_DNA"/>
</dbReference>
<name>A0A9P1IQT5_9PELO</name>
<keyword evidence="1" id="KW-0175">Coiled coil</keyword>
<sequence length="311" mass="36016">MPLKVIFGPNCYHHDVPGIEKLLKFEYQKVLFLVIYQSDDIDNLVITADKSFWDKAGALNLSKIVSTSFRHHFFQVSDQSDDIDNLVITADKSFWDKAGALNLSKLSSTITKHHFLQVSDQSDDIDNLIVIEDWKKISIDDFLEIEFRNSEDCRSVILDAKEIRYELTRGLAAKLTSQENFSARRLNKYIDLLNRTITEKGVEIKLKRNIDPPKVLVGTGIHSPDGGIDKEENIDEVIDRYEAENHEAQDEDEEDVKKNLEILKSDAMCPPTREMLEELETRKKEAPKESYYEILKRRQAEKRVKLEQEEL</sequence>
<accession>A0A9P1IQT5</accession>
<reference evidence="2" key="1">
    <citation type="submission" date="2022-11" db="EMBL/GenBank/DDBJ databases">
        <authorList>
            <person name="Kikuchi T."/>
        </authorList>
    </citation>
    <scope>NUCLEOTIDE SEQUENCE</scope>
    <source>
        <strain evidence="2">PS1010</strain>
    </source>
</reference>
<dbReference type="Proteomes" id="UP001152747">
    <property type="component" value="Unassembled WGS sequence"/>
</dbReference>
<gene>
    <name evidence="2" type="ORF">CAMP_LOCUS12144</name>
</gene>
<evidence type="ECO:0000313" key="2">
    <source>
        <dbReference type="EMBL" id="CAI5449507.1"/>
    </source>
</evidence>
<proteinExistence type="predicted"/>
<protein>
    <submittedName>
        <fullName evidence="2">Uncharacterized protein</fullName>
    </submittedName>
</protein>
<keyword evidence="3" id="KW-1185">Reference proteome</keyword>
<organism evidence="2 3">
    <name type="scientific">Caenorhabditis angaria</name>
    <dbReference type="NCBI Taxonomy" id="860376"/>
    <lineage>
        <taxon>Eukaryota</taxon>
        <taxon>Metazoa</taxon>
        <taxon>Ecdysozoa</taxon>
        <taxon>Nematoda</taxon>
        <taxon>Chromadorea</taxon>
        <taxon>Rhabditida</taxon>
        <taxon>Rhabditina</taxon>
        <taxon>Rhabditomorpha</taxon>
        <taxon>Rhabditoidea</taxon>
        <taxon>Rhabditidae</taxon>
        <taxon>Peloderinae</taxon>
        <taxon>Caenorhabditis</taxon>
    </lineage>
</organism>
<feature type="coiled-coil region" evidence="1">
    <location>
        <begin position="231"/>
        <end position="263"/>
    </location>
</feature>
<comment type="caution">
    <text evidence="2">The sequence shown here is derived from an EMBL/GenBank/DDBJ whole genome shotgun (WGS) entry which is preliminary data.</text>
</comment>
<evidence type="ECO:0000313" key="3">
    <source>
        <dbReference type="Proteomes" id="UP001152747"/>
    </source>
</evidence>
<evidence type="ECO:0000256" key="1">
    <source>
        <dbReference type="SAM" id="Coils"/>
    </source>
</evidence>